<dbReference type="EMBL" id="GGEC01084904">
    <property type="protein sequence ID" value="MBX65388.1"/>
    <property type="molecule type" value="Transcribed_RNA"/>
</dbReference>
<protein>
    <submittedName>
        <fullName evidence="1">Uncharacterized protein</fullName>
    </submittedName>
</protein>
<sequence>MGSYIGGGNLFASQIWLDACGLNNWLHPVLEIALDLLFLKWLVSMLIQ</sequence>
<dbReference type="AlphaFoldDB" id="A0A2P2QEI5"/>
<name>A0A2P2QEI5_RHIMU</name>
<reference evidence="1" key="1">
    <citation type="submission" date="2018-02" db="EMBL/GenBank/DDBJ databases">
        <title>Rhizophora mucronata_Transcriptome.</title>
        <authorList>
            <person name="Meera S.P."/>
            <person name="Sreeshan A."/>
            <person name="Augustine A."/>
        </authorList>
    </citation>
    <scope>NUCLEOTIDE SEQUENCE</scope>
    <source>
        <tissue evidence="1">Leaf</tissue>
    </source>
</reference>
<evidence type="ECO:0000313" key="1">
    <source>
        <dbReference type="EMBL" id="MBX65388.1"/>
    </source>
</evidence>
<organism evidence="1">
    <name type="scientific">Rhizophora mucronata</name>
    <name type="common">Asiatic mangrove</name>
    <dbReference type="NCBI Taxonomy" id="61149"/>
    <lineage>
        <taxon>Eukaryota</taxon>
        <taxon>Viridiplantae</taxon>
        <taxon>Streptophyta</taxon>
        <taxon>Embryophyta</taxon>
        <taxon>Tracheophyta</taxon>
        <taxon>Spermatophyta</taxon>
        <taxon>Magnoliopsida</taxon>
        <taxon>eudicotyledons</taxon>
        <taxon>Gunneridae</taxon>
        <taxon>Pentapetalae</taxon>
        <taxon>rosids</taxon>
        <taxon>fabids</taxon>
        <taxon>Malpighiales</taxon>
        <taxon>Rhizophoraceae</taxon>
        <taxon>Rhizophora</taxon>
    </lineage>
</organism>
<accession>A0A2P2QEI5</accession>
<proteinExistence type="predicted"/>